<comment type="cofactor">
    <cofactor evidence="1">
        <name>pyridoxal 5'-phosphate</name>
        <dbReference type="ChEBI" id="CHEBI:597326"/>
    </cofactor>
</comment>
<dbReference type="InterPro" id="IPR045865">
    <property type="entry name" value="ACT-like_dom_sf"/>
</dbReference>
<reference evidence="7 8" key="1">
    <citation type="submission" date="2017-07" db="EMBL/GenBank/DDBJ databases">
        <authorList>
            <person name="Sun Z.S."/>
            <person name="Albrecht U."/>
            <person name="Echele G."/>
            <person name="Lee C.C."/>
        </authorList>
    </citation>
    <scope>NUCLEOTIDE SEQUENCE [LARGE SCALE GENOMIC DNA]</scope>
    <source>
        <strain evidence="7 8">CGMCC 1.12710</strain>
    </source>
</reference>
<dbReference type="NCBIfam" id="TIGR01127">
    <property type="entry name" value="ilvA_1Cterm"/>
    <property type="match status" value="1"/>
</dbReference>
<keyword evidence="3" id="KW-0663">Pyridoxal phosphate</keyword>
<dbReference type="GO" id="GO:0004794">
    <property type="term" value="F:threonine deaminase activity"/>
    <property type="evidence" value="ECO:0007669"/>
    <property type="project" value="InterPro"/>
</dbReference>
<comment type="catalytic activity">
    <reaction evidence="5">
        <text>L-serine = pyruvate + NH4(+)</text>
        <dbReference type="Rhea" id="RHEA:19169"/>
        <dbReference type="ChEBI" id="CHEBI:15361"/>
        <dbReference type="ChEBI" id="CHEBI:28938"/>
        <dbReference type="ChEBI" id="CHEBI:33384"/>
        <dbReference type="EC" id="4.3.1.17"/>
    </reaction>
</comment>
<gene>
    <name evidence="7" type="ORF">SAMN06297382_1740</name>
</gene>
<dbReference type="SUPFAM" id="SSF55021">
    <property type="entry name" value="ACT-like"/>
    <property type="match status" value="1"/>
</dbReference>
<proteinExistence type="inferred from homology"/>
<dbReference type="NCBIfam" id="NF005600">
    <property type="entry name" value="PRK07334.1"/>
    <property type="match status" value="1"/>
</dbReference>
<evidence type="ECO:0000256" key="4">
    <source>
        <dbReference type="ARBA" id="ARBA00023239"/>
    </source>
</evidence>
<feature type="domain" description="ACT" evidence="6">
    <location>
        <begin position="343"/>
        <end position="419"/>
    </location>
</feature>
<dbReference type="InterPro" id="IPR005789">
    <property type="entry name" value="Thr_deHydtase_catblc"/>
</dbReference>
<dbReference type="FunFam" id="3.40.50.1100:FF:000005">
    <property type="entry name" value="Threonine dehydratase catabolic"/>
    <property type="match status" value="1"/>
</dbReference>
<keyword evidence="4" id="KW-0456">Lyase</keyword>
<sequence length="419" mass="45058">MTMATQLNREKSLIPGLDDGAFDAILRRAHPAWEGVLKTPFLRSDKLSALAGCELWIKYENLQHTGSFKERGALAKLLSLDAAARARGVVAASAGNHAQGLARHAALLGVDARIVMPETTPYVKVEQTERLGAHVVLHGDGFDEANAYAQEICAREGRVYVHPFDDPYVIAGQGAVAAEMLADLPDIDVIVAPIGGGGLLAGMAAAARRLGARCQIVGAQAELYPSMYNAVKGEQRPVGGVTLAEGIAVREPGAITRALIKALVDDIVLVNERALERALSLYLNVQKVLAEGAGAAGLAAVLEHPDRFRGRKVATVICGGNIDTRLLSSILMRDLVRQGRIARLRIELLDVPGQLTRVSEIIAHEQANVIDVAYHKIFSDLPAKQTYIDISVETFDRPHLERVIAALRARGFNVEMAAY</sequence>
<dbReference type="SUPFAM" id="SSF53686">
    <property type="entry name" value="Tryptophan synthase beta subunit-like PLP-dependent enzymes"/>
    <property type="match status" value="1"/>
</dbReference>
<evidence type="ECO:0000256" key="5">
    <source>
        <dbReference type="ARBA" id="ARBA00049406"/>
    </source>
</evidence>
<dbReference type="PROSITE" id="PS51671">
    <property type="entry name" value="ACT"/>
    <property type="match status" value="1"/>
</dbReference>
<dbReference type="AlphaFoldDB" id="A0A239PTV5"/>
<accession>A0A239PTV5</accession>
<dbReference type="Pfam" id="PF00291">
    <property type="entry name" value="PALP"/>
    <property type="match status" value="1"/>
</dbReference>
<protein>
    <submittedName>
        <fullName evidence="7">Threonine dehydratase</fullName>
    </submittedName>
</protein>
<dbReference type="PANTHER" id="PTHR48078:SF6">
    <property type="entry name" value="L-THREONINE DEHYDRATASE CATABOLIC TDCB"/>
    <property type="match status" value="1"/>
</dbReference>
<evidence type="ECO:0000256" key="3">
    <source>
        <dbReference type="ARBA" id="ARBA00022898"/>
    </source>
</evidence>
<dbReference type="CDD" id="cd01562">
    <property type="entry name" value="Thr-dehyd"/>
    <property type="match status" value="1"/>
</dbReference>
<dbReference type="PANTHER" id="PTHR48078">
    <property type="entry name" value="THREONINE DEHYDRATASE, MITOCHONDRIAL-RELATED"/>
    <property type="match status" value="1"/>
</dbReference>
<dbReference type="GO" id="GO:0003941">
    <property type="term" value="F:L-serine ammonia-lyase activity"/>
    <property type="evidence" value="ECO:0007669"/>
    <property type="project" value="UniProtKB-EC"/>
</dbReference>
<dbReference type="InterPro" id="IPR002912">
    <property type="entry name" value="ACT_dom"/>
</dbReference>
<dbReference type="InterPro" id="IPR036052">
    <property type="entry name" value="TrpB-like_PALP_sf"/>
</dbReference>
<evidence type="ECO:0000256" key="2">
    <source>
        <dbReference type="ARBA" id="ARBA00010869"/>
    </source>
</evidence>
<dbReference type="Gene3D" id="3.40.50.1100">
    <property type="match status" value="2"/>
</dbReference>
<dbReference type="InterPro" id="IPR001926">
    <property type="entry name" value="TrpB-like_PALP"/>
</dbReference>
<evidence type="ECO:0000313" key="7">
    <source>
        <dbReference type="EMBL" id="SNT73342.1"/>
    </source>
</evidence>
<dbReference type="InterPro" id="IPR044561">
    <property type="entry name" value="ACT_ThrD-II-like"/>
</dbReference>
<dbReference type="GO" id="GO:0006565">
    <property type="term" value="P:L-serine catabolic process"/>
    <property type="evidence" value="ECO:0007669"/>
    <property type="project" value="TreeGrafter"/>
</dbReference>
<dbReference type="CDD" id="cd04886">
    <property type="entry name" value="ACT_ThrD-II-like"/>
    <property type="match status" value="1"/>
</dbReference>
<dbReference type="EMBL" id="FZQA01000003">
    <property type="protein sequence ID" value="SNT73342.1"/>
    <property type="molecule type" value="Genomic_DNA"/>
</dbReference>
<evidence type="ECO:0000256" key="1">
    <source>
        <dbReference type="ARBA" id="ARBA00001933"/>
    </source>
</evidence>
<evidence type="ECO:0000313" key="8">
    <source>
        <dbReference type="Proteomes" id="UP000198346"/>
    </source>
</evidence>
<name>A0A239PTV5_9PROT</name>
<dbReference type="Gene3D" id="3.30.70.260">
    <property type="match status" value="1"/>
</dbReference>
<comment type="similarity">
    <text evidence="2">Belongs to the serine/threonine dehydratase family.</text>
</comment>
<dbReference type="InterPro" id="IPR050147">
    <property type="entry name" value="Ser/Thr_Dehydratase"/>
</dbReference>
<dbReference type="Pfam" id="PF13291">
    <property type="entry name" value="ACT_4"/>
    <property type="match status" value="1"/>
</dbReference>
<keyword evidence="8" id="KW-1185">Reference proteome</keyword>
<dbReference type="GO" id="GO:0009097">
    <property type="term" value="P:isoleucine biosynthetic process"/>
    <property type="evidence" value="ECO:0007669"/>
    <property type="project" value="TreeGrafter"/>
</dbReference>
<organism evidence="7 8">
    <name type="scientific">Amphiplicatus metriothermophilus</name>
    <dbReference type="NCBI Taxonomy" id="1519374"/>
    <lineage>
        <taxon>Bacteria</taxon>
        <taxon>Pseudomonadati</taxon>
        <taxon>Pseudomonadota</taxon>
        <taxon>Alphaproteobacteria</taxon>
        <taxon>Parvularculales</taxon>
        <taxon>Parvularculaceae</taxon>
        <taxon>Amphiplicatus</taxon>
    </lineage>
</organism>
<dbReference type="Proteomes" id="UP000198346">
    <property type="component" value="Unassembled WGS sequence"/>
</dbReference>
<evidence type="ECO:0000259" key="6">
    <source>
        <dbReference type="PROSITE" id="PS51671"/>
    </source>
</evidence>
<dbReference type="GO" id="GO:0006567">
    <property type="term" value="P:L-threonine catabolic process"/>
    <property type="evidence" value="ECO:0007669"/>
    <property type="project" value="InterPro"/>
</dbReference>